<dbReference type="Proteomes" id="UP000824001">
    <property type="component" value="Unassembled WGS sequence"/>
</dbReference>
<evidence type="ECO:0000313" key="1">
    <source>
        <dbReference type="EMBL" id="HIS66060.1"/>
    </source>
</evidence>
<reference evidence="1" key="2">
    <citation type="journal article" date="2021" name="PeerJ">
        <title>Extensive microbial diversity within the chicken gut microbiome revealed by metagenomics and culture.</title>
        <authorList>
            <person name="Gilroy R."/>
            <person name="Ravi A."/>
            <person name="Getino M."/>
            <person name="Pursley I."/>
            <person name="Horton D.L."/>
            <person name="Alikhan N.F."/>
            <person name="Baker D."/>
            <person name="Gharbi K."/>
            <person name="Hall N."/>
            <person name="Watson M."/>
            <person name="Adriaenssens E.M."/>
            <person name="Foster-Nyarko E."/>
            <person name="Jarju S."/>
            <person name="Secka A."/>
            <person name="Antonio M."/>
            <person name="Oren A."/>
            <person name="Chaudhuri R.R."/>
            <person name="La Ragione R."/>
            <person name="Hildebrand F."/>
            <person name="Pallen M.J."/>
        </authorList>
    </citation>
    <scope>NUCLEOTIDE SEQUENCE</scope>
    <source>
        <strain evidence="1">ChiHjej10B9-9673</strain>
    </source>
</reference>
<comment type="caution">
    <text evidence="1">The sequence shown here is derived from an EMBL/GenBank/DDBJ whole genome shotgun (WGS) entry which is preliminary data.</text>
</comment>
<proteinExistence type="predicted"/>
<protein>
    <submittedName>
        <fullName evidence="1">CapA family protein</fullName>
    </submittedName>
</protein>
<sequence length="45" mass="4906">MVTLTLAGDIVMHTPLNSEVLQADGSYDYALLFEDVAHYVSGADY</sequence>
<accession>A0A9D1FC51</accession>
<reference evidence="1" key="1">
    <citation type="submission" date="2020-10" db="EMBL/GenBank/DDBJ databases">
        <authorList>
            <person name="Gilroy R."/>
        </authorList>
    </citation>
    <scope>NUCLEOTIDE SEQUENCE</scope>
    <source>
        <strain evidence="1">ChiHjej10B9-9673</strain>
    </source>
</reference>
<dbReference type="EMBL" id="DVJK01000021">
    <property type="protein sequence ID" value="HIS66060.1"/>
    <property type="molecule type" value="Genomic_DNA"/>
</dbReference>
<evidence type="ECO:0000313" key="2">
    <source>
        <dbReference type="Proteomes" id="UP000824001"/>
    </source>
</evidence>
<name>A0A9D1FC51_9FIRM</name>
<organism evidence="1 2">
    <name type="scientific">Candidatus Scatomorpha merdipullorum</name>
    <dbReference type="NCBI Taxonomy" id="2840927"/>
    <lineage>
        <taxon>Bacteria</taxon>
        <taxon>Bacillati</taxon>
        <taxon>Bacillota</taxon>
        <taxon>Clostridia</taxon>
        <taxon>Eubacteriales</taxon>
        <taxon>Candidatus Scatomorpha</taxon>
    </lineage>
</organism>
<feature type="non-terminal residue" evidence="1">
    <location>
        <position position="45"/>
    </location>
</feature>
<dbReference type="AlphaFoldDB" id="A0A9D1FC51"/>
<gene>
    <name evidence="1" type="ORF">IAC18_00720</name>
</gene>